<proteinExistence type="predicted"/>
<dbReference type="SUPFAM" id="SSF52833">
    <property type="entry name" value="Thioredoxin-like"/>
    <property type="match status" value="1"/>
</dbReference>
<gene>
    <name evidence="2" type="ORF">BXY64_0879</name>
</gene>
<feature type="domain" description="Thioredoxin" evidence="1">
    <location>
        <begin position="16"/>
        <end position="96"/>
    </location>
</feature>
<dbReference type="InterPro" id="IPR036249">
    <property type="entry name" value="Thioredoxin-like_sf"/>
</dbReference>
<dbReference type="EMBL" id="RAPQ01000008">
    <property type="protein sequence ID" value="RKE03869.1"/>
    <property type="molecule type" value="Genomic_DNA"/>
</dbReference>
<dbReference type="PANTHER" id="PTHR45663:SF11">
    <property type="entry name" value="GEO12009P1"/>
    <property type="match status" value="1"/>
</dbReference>
<dbReference type="Pfam" id="PF00085">
    <property type="entry name" value="Thioredoxin"/>
    <property type="match status" value="1"/>
</dbReference>
<accession>A0A419X8E0</accession>
<reference evidence="2 3" key="1">
    <citation type="submission" date="2018-09" db="EMBL/GenBank/DDBJ databases">
        <title>Genomic Encyclopedia of Archaeal and Bacterial Type Strains, Phase II (KMG-II): from individual species to whole genera.</title>
        <authorList>
            <person name="Goeker M."/>
        </authorList>
    </citation>
    <scope>NUCLEOTIDE SEQUENCE [LARGE SCALE GENOMIC DNA]</scope>
    <source>
        <strain evidence="2 3">DSM 21950</strain>
    </source>
</reference>
<comment type="caution">
    <text evidence="2">The sequence shown here is derived from an EMBL/GenBank/DDBJ whole genome shotgun (WGS) entry which is preliminary data.</text>
</comment>
<evidence type="ECO:0000313" key="3">
    <source>
        <dbReference type="Proteomes" id="UP000284531"/>
    </source>
</evidence>
<name>A0A419X8E0_9BACT</name>
<dbReference type="PANTHER" id="PTHR45663">
    <property type="entry name" value="GEO12009P1"/>
    <property type="match status" value="1"/>
</dbReference>
<evidence type="ECO:0000313" key="2">
    <source>
        <dbReference type="EMBL" id="RKE03869.1"/>
    </source>
</evidence>
<dbReference type="GO" id="GO:0015035">
    <property type="term" value="F:protein-disulfide reductase activity"/>
    <property type="evidence" value="ECO:0007669"/>
    <property type="project" value="TreeGrafter"/>
</dbReference>
<dbReference type="InterPro" id="IPR013766">
    <property type="entry name" value="Thioredoxin_domain"/>
</dbReference>
<keyword evidence="3" id="KW-1185">Reference proteome</keyword>
<dbReference type="CDD" id="cd02947">
    <property type="entry name" value="TRX_family"/>
    <property type="match status" value="1"/>
</dbReference>
<dbReference type="Gene3D" id="3.40.30.10">
    <property type="entry name" value="Glutaredoxin"/>
    <property type="match status" value="1"/>
</dbReference>
<organism evidence="2 3">
    <name type="scientific">Marinifilum flexuosum</name>
    <dbReference type="NCBI Taxonomy" id="1117708"/>
    <lineage>
        <taxon>Bacteria</taxon>
        <taxon>Pseudomonadati</taxon>
        <taxon>Bacteroidota</taxon>
        <taxon>Bacteroidia</taxon>
        <taxon>Marinilabiliales</taxon>
        <taxon>Marinifilaceae</taxon>
    </lineage>
</organism>
<dbReference type="OrthoDB" id="411356at2"/>
<dbReference type="AlphaFoldDB" id="A0A419X8E0"/>
<evidence type="ECO:0000259" key="1">
    <source>
        <dbReference type="Pfam" id="PF00085"/>
    </source>
</evidence>
<dbReference type="GO" id="GO:0005737">
    <property type="term" value="C:cytoplasm"/>
    <property type="evidence" value="ECO:0007669"/>
    <property type="project" value="TreeGrafter"/>
</dbReference>
<dbReference type="Proteomes" id="UP000284531">
    <property type="component" value="Unassembled WGS sequence"/>
</dbReference>
<sequence>MPYYNMNISDYKELQSLKDKRESFYIYFSAPNCGVCEVLKPKLEELFQNNFDKLKAYHVNTAMQPDIAAQEGLYTNPSLLVFMDGQEVLKRSRAIGLDEVYDSLNRYYKMFFQE</sequence>
<protein>
    <submittedName>
        <fullName evidence="2">Thioredoxin</fullName>
    </submittedName>
</protein>